<keyword evidence="4" id="KW-1185">Reference proteome</keyword>
<dbReference type="Proteomes" id="UP001229244">
    <property type="component" value="Unassembled WGS sequence"/>
</dbReference>
<comment type="caution">
    <text evidence="3">The sequence shown here is derived from an EMBL/GenBank/DDBJ whole genome shotgun (WGS) entry which is preliminary data.</text>
</comment>
<name>A0AAE4ASE6_9HYPH</name>
<dbReference type="PRINTS" id="PR00081">
    <property type="entry name" value="GDHRDH"/>
</dbReference>
<dbReference type="RefSeq" id="WP_306884835.1">
    <property type="nucleotide sequence ID" value="NZ_JAUSUL010000001.1"/>
</dbReference>
<sequence length="283" mass="29319">MDIQAGMAAYVSGAGSGIGRGIARVLASRGVRVGVADIRGEAAEETVALIAADGGQAVALEVDVSEKASVEAAADAIEGAFGPVSIVCNNAGVAMHGVPVHEFSSAEWDWVIGVNLYGVIHGIQTFVPRLIAAGGPGHVVNTASIGGFQVNAAFLTGPYSTTKYAVVALSEALSNELAETSIGVSILAPAAVNTSIHLSERSRPDRLGGAYVRPENHFMGELIRDGADPLEIGRQVAEAIEDDALYVFTHPETEAWLEARCGRILAGYDRLKGDRSGARQAAE</sequence>
<dbReference type="GO" id="GO:0016616">
    <property type="term" value="F:oxidoreductase activity, acting on the CH-OH group of donors, NAD or NADP as acceptor"/>
    <property type="evidence" value="ECO:0007669"/>
    <property type="project" value="TreeGrafter"/>
</dbReference>
<dbReference type="InterPro" id="IPR002347">
    <property type="entry name" value="SDR_fam"/>
</dbReference>
<dbReference type="PANTHER" id="PTHR42760">
    <property type="entry name" value="SHORT-CHAIN DEHYDROGENASES/REDUCTASES FAMILY MEMBER"/>
    <property type="match status" value="1"/>
</dbReference>
<organism evidence="3 4">
    <name type="scientific">Amorphus orientalis</name>
    <dbReference type="NCBI Taxonomy" id="649198"/>
    <lineage>
        <taxon>Bacteria</taxon>
        <taxon>Pseudomonadati</taxon>
        <taxon>Pseudomonadota</taxon>
        <taxon>Alphaproteobacteria</taxon>
        <taxon>Hyphomicrobiales</taxon>
        <taxon>Amorphaceae</taxon>
        <taxon>Amorphus</taxon>
    </lineage>
</organism>
<dbReference type="Pfam" id="PF00106">
    <property type="entry name" value="adh_short"/>
    <property type="match status" value="1"/>
</dbReference>
<protein>
    <submittedName>
        <fullName evidence="3">NAD(P)-dependent dehydrogenase (Short-subunit alcohol dehydrogenase family)</fullName>
    </submittedName>
</protein>
<dbReference type="GO" id="GO:0030497">
    <property type="term" value="P:fatty acid elongation"/>
    <property type="evidence" value="ECO:0007669"/>
    <property type="project" value="TreeGrafter"/>
</dbReference>
<comment type="similarity">
    <text evidence="1 2">Belongs to the short-chain dehydrogenases/reductases (SDR) family.</text>
</comment>
<dbReference type="PRINTS" id="PR00080">
    <property type="entry name" value="SDRFAMILY"/>
</dbReference>
<evidence type="ECO:0000256" key="2">
    <source>
        <dbReference type="RuleBase" id="RU000363"/>
    </source>
</evidence>
<evidence type="ECO:0000313" key="3">
    <source>
        <dbReference type="EMBL" id="MDQ0315042.1"/>
    </source>
</evidence>
<gene>
    <name evidence="3" type="ORF">J2S73_001479</name>
</gene>
<dbReference type="EMBL" id="JAUSUL010000001">
    <property type="protein sequence ID" value="MDQ0315042.1"/>
    <property type="molecule type" value="Genomic_DNA"/>
</dbReference>
<dbReference type="PANTHER" id="PTHR42760:SF135">
    <property type="entry name" value="BLL7886 PROTEIN"/>
    <property type="match status" value="1"/>
</dbReference>
<dbReference type="SUPFAM" id="SSF51735">
    <property type="entry name" value="NAD(P)-binding Rossmann-fold domains"/>
    <property type="match status" value="1"/>
</dbReference>
<proteinExistence type="inferred from homology"/>
<dbReference type="InterPro" id="IPR036291">
    <property type="entry name" value="NAD(P)-bd_dom_sf"/>
</dbReference>
<dbReference type="AlphaFoldDB" id="A0AAE4ASE6"/>
<evidence type="ECO:0000256" key="1">
    <source>
        <dbReference type="ARBA" id="ARBA00006484"/>
    </source>
</evidence>
<dbReference type="CDD" id="cd05233">
    <property type="entry name" value="SDR_c"/>
    <property type="match status" value="1"/>
</dbReference>
<reference evidence="3" key="1">
    <citation type="submission" date="2023-07" db="EMBL/GenBank/DDBJ databases">
        <title>Genomic Encyclopedia of Type Strains, Phase IV (KMG-IV): sequencing the most valuable type-strain genomes for metagenomic binning, comparative biology and taxonomic classification.</title>
        <authorList>
            <person name="Goeker M."/>
        </authorList>
    </citation>
    <scope>NUCLEOTIDE SEQUENCE</scope>
    <source>
        <strain evidence="3">DSM 21202</strain>
    </source>
</reference>
<evidence type="ECO:0000313" key="4">
    <source>
        <dbReference type="Proteomes" id="UP001229244"/>
    </source>
</evidence>
<dbReference type="Gene3D" id="3.40.50.720">
    <property type="entry name" value="NAD(P)-binding Rossmann-like Domain"/>
    <property type="match status" value="1"/>
</dbReference>
<accession>A0AAE4ASE6</accession>